<dbReference type="UniPathway" id="UPA00219"/>
<dbReference type="EMBL" id="LVYD01000113">
    <property type="protein sequence ID" value="OQP57651.1"/>
    <property type="molecule type" value="Genomic_DNA"/>
</dbReference>
<comment type="pathway">
    <text evidence="1">Cell wall biogenesis; peptidoglycan biosynthesis.</text>
</comment>
<feature type="transmembrane region" description="Helical" evidence="1">
    <location>
        <begin position="193"/>
        <end position="213"/>
    </location>
</feature>
<keyword evidence="1" id="KW-0133">Cell shape</keyword>
<accession>A0A1V9FHA9</accession>
<feature type="transmembrane region" description="Helical" evidence="1">
    <location>
        <begin position="35"/>
        <end position="57"/>
    </location>
</feature>
<dbReference type="GO" id="GO:0005886">
    <property type="term" value="C:plasma membrane"/>
    <property type="evidence" value="ECO:0007669"/>
    <property type="project" value="UniProtKB-SubCell"/>
</dbReference>
<keyword evidence="1" id="KW-0472">Membrane</keyword>
<name>A0A1V9FHA9_9BACT</name>
<dbReference type="RefSeq" id="WP_081155550.1">
    <property type="nucleotide sequence ID" value="NZ_LVYD01000113.1"/>
</dbReference>
<comment type="caution">
    <text evidence="2">The sequence shown here is derived from an EMBL/GenBank/DDBJ whole genome shotgun (WGS) entry which is preliminary data.</text>
</comment>
<comment type="similarity">
    <text evidence="1">Belongs to the Amj family.</text>
</comment>
<dbReference type="InterPro" id="IPR021260">
    <property type="entry name" value="Amj"/>
</dbReference>
<dbReference type="GO" id="GO:0071555">
    <property type="term" value="P:cell wall organization"/>
    <property type="evidence" value="ECO:0007669"/>
    <property type="project" value="UniProtKB-KW"/>
</dbReference>
<keyword evidence="1" id="KW-1003">Cell membrane</keyword>
<dbReference type="GO" id="GO:0015648">
    <property type="term" value="F:lipid-linked peptidoglycan transporter activity"/>
    <property type="evidence" value="ECO:0007669"/>
    <property type="project" value="UniProtKB-UniRule"/>
</dbReference>
<evidence type="ECO:0000256" key="1">
    <source>
        <dbReference type="HAMAP-Rule" id="MF_02077"/>
    </source>
</evidence>
<keyword evidence="1" id="KW-0813">Transport</keyword>
<feature type="transmembrane region" description="Helical" evidence="1">
    <location>
        <begin position="158"/>
        <end position="181"/>
    </location>
</feature>
<feature type="transmembrane region" description="Helical" evidence="1">
    <location>
        <begin position="233"/>
        <end position="252"/>
    </location>
</feature>
<keyword evidence="1" id="KW-0812">Transmembrane</keyword>
<feature type="transmembrane region" description="Helical" evidence="1">
    <location>
        <begin position="6"/>
        <end position="23"/>
    </location>
</feature>
<dbReference type="GO" id="GO:0008360">
    <property type="term" value="P:regulation of cell shape"/>
    <property type="evidence" value="ECO:0007669"/>
    <property type="project" value="UniProtKB-KW"/>
</dbReference>
<comment type="subcellular location">
    <subcellularLocation>
        <location evidence="1">Cell membrane</location>
        <topology evidence="1">Multi-pass membrane protein</topology>
    </subcellularLocation>
</comment>
<comment type="function">
    <text evidence="1">Involved in peptidoglycan biosynthesis. Transports lipid-linked peptidoglycan precursors from the inner to the outer leaflet of the cytoplasmic membrane.</text>
</comment>
<feature type="transmembrane region" description="Helical" evidence="1">
    <location>
        <begin position="77"/>
        <end position="97"/>
    </location>
</feature>
<evidence type="ECO:0000313" key="3">
    <source>
        <dbReference type="Proteomes" id="UP000192796"/>
    </source>
</evidence>
<dbReference type="HAMAP" id="MF_02077">
    <property type="entry name" value="Amj_flippase"/>
    <property type="match status" value="1"/>
</dbReference>
<reference evidence="2 3" key="1">
    <citation type="submission" date="2016-03" db="EMBL/GenBank/DDBJ databases">
        <title>Niastella vici sp. nov., isolated from farmland soil.</title>
        <authorList>
            <person name="Chen L."/>
            <person name="Wang D."/>
            <person name="Yang S."/>
            <person name="Wang G."/>
        </authorList>
    </citation>
    <scope>NUCLEOTIDE SEQUENCE [LARGE SCALE GENOMIC DNA]</scope>
    <source>
        <strain evidence="2 3">DJ57</strain>
    </source>
</reference>
<organism evidence="2 3">
    <name type="scientific">Niastella vici</name>
    <dbReference type="NCBI Taxonomy" id="1703345"/>
    <lineage>
        <taxon>Bacteria</taxon>
        <taxon>Pseudomonadati</taxon>
        <taxon>Bacteroidota</taxon>
        <taxon>Chitinophagia</taxon>
        <taxon>Chitinophagales</taxon>
        <taxon>Chitinophagaceae</taxon>
        <taxon>Niastella</taxon>
    </lineage>
</organism>
<keyword evidence="1" id="KW-0573">Peptidoglycan synthesis</keyword>
<protein>
    <recommendedName>
        <fullName evidence="1">Lipid II flippase Amj</fullName>
    </recommendedName>
</protein>
<keyword evidence="3" id="KW-1185">Reference proteome</keyword>
<proteinExistence type="inferred from homology"/>
<evidence type="ECO:0000313" key="2">
    <source>
        <dbReference type="EMBL" id="OQP57651.1"/>
    </source>
</evidence>
<keyword evidence="1" id="KW-1133">Transmembrane helix</keyword>
<keyword evidence="1" id="KW-0961">Cell wall biogenesis/degradation</keyword>
<sequence length="266" mass="29447">MTTQVVIVLILTFVINLITTLSYSVRIVGIRTGRIAISFALFNILVLVSRTANGFQAPLLAKTVETDIKLGIFDNSATFRLIILSCSVATVLGAFFIPTFQRVLSRAVVNFSTHKSMGRLILHGFSKTGILYFKDNMTVPVKENIYSIRFDNEFPWKIFILNVVAVSILTIGVLSAVYASYLNPDYRTTASNLSAFINGFATILMFAFIDPHLSAMTDDVTLGKCSEATFRKYIVYMTIARFAGTVLAQLLFLPSAQLLAWTATHI</sequence>
<dbReference type="OrthoDB" id="7888986at2"/>
<dbReference type="GO" id="GO:0009252">
    <property type="term" value="P:peptidoglycan biosynthetic process"/>
    <property type="evidence" value="ECO:0007669"/>
    <property type="project" value="UniProtKB-UniRule"/>
</dbReference>
<dbReference type="Proteomes" id="UP000192796">
    <property type="component" value="Unassembled WGS sequence"/>
</dbReference>
<gene>
    <name evidence="1" type="primary">amj</name>
    <name evidence="2" type="ORF">A3860_08445</name>
</gene>
<dbReference type="AlphaFoldDB" id="A0A1V9FHA9"/>
<dbReference type="Pfam" id="PF10997">
    <property type="entry name" value="Amj"/>
    <property type="match status" value="1"/>
</dbReference>